<evidence type="ECO:0000313" key="1">
    <source>
        <dbReference type="EMBL" id="KKZ68828.1"/>
    </source>
</evidence>
<reference evidence="2" key="1">
    <citation type="journal article" date="2015" name="PLoS Genet.">
        <title>The dynamic genome and transcriptome of the human fungal pathogen Blastomyces and close relative Emmonsia.</title>
        <authorList>
            <person name="Munoz J.F."/>
            <person name="Gauthier G.M."/>
            <person name="Desjardins C.A."/>
            <person name="Gallo J.E."/>
            <person name="Holder J."/>
            <person name="Sullivan T.D."/>
            <person name="Marty A.J."/>
            <person name="Carmen J.C."/>
            <person name="Chen Z."/>
            <person name="Ding L."/>
            <person name="Gujja S."/>
            <person name="Magrini V."/>
            <person name="Misas E."/>
            <person name="Mitreva M."/>
            <person name="Priest M."/>
            <person name="Saif S."/>
            <person name="Whiston E.A."/>
            <person name="Young S."/>
            <person name="Zeng Q."/>
            <person name="Goldman W.E."/>
            <person name="Mardis E.R."/>
            <person name="Taylor J.W."/>
            <person name="McEwen J.G."/>
            <person name="Clay O.K."/>
            <person name="Klein B.S."/>
            <person name="Cuomo C.A."/>
        </authorList>
    </citation>
    <scope>NUCLEOTIDE SEQUENCE [LARGE SCALE GENOMIC DNA]</scope>
    <source>
        <strain evidence="2">UAMH 3008</strain>
    </source>
</reference>
<evidence type="ECO:0000313" key="2">
    <source>
        <dbReference type="Proteomes" id="UP000034164"/>
    </source>
</evidence>
<dbReference type="AlphaFoldDB" id="A0A0G2IE27"/>
<gene>
    <name evidence="1" type="ORF">EMCG_05593</name>
</gene>
<dbReference type="VEuPathDB" id="FungiDB:EMCG_05593"/>
<accession>A0A0G2IE27</accession>
<dbReference type="Proteomes" id="UP000034164">
    <property type="component" value="Unassembled WGS sequence"/>
</dbReference>
<name>A0A0G2IE27_9EURO</name>
<organism evidence="1 2">
    <name type="scientific">[Emmonsia] crescens</name>
    <dbReference type="NCBI Taxonomy" id="73230"/>
    <lineage>
        <taxon>Eukaryota</taxon>
        <taxon>Fungi</taxon>
        <taxon>Dikarya</taxon>
        <taxon>Ascomycota</taxon>
        <taxon>Pezizomycotina</taxon>
        <taxon>Eurotiomycetes</taxon>
        <taxon>Eurotiomycetidae</taxon>
        <taxon>Onygenales</taxon>
        <taxon>Ajellomycetaceae</taxon>
        <taxon>Emergomyces</taxon>
    </lineage>
</organism>
<protein>
    <submittedName>
        <fullName evidence="1">Uncharacterized protein</fullName>
    </submittedName>
</protein>
<dbReference type="EMBL" id="LCZI01000006">
    <property type="protein sequence ID" value="KKZ68828.1"/>
    <property type="molecule type" value="Genomic_DNA"/>
</dbReference>
<comment type="caution">
    <text evidence="1">The sequence shown here is derived from an EMBL/GenBank/DDBJ whole genome shotgun (WGS) entry which is preliminary data.</text>
</comment>
<proteinExistence type="predicted"/>
<sequence>MQNYKTAKIAFSHERTNASAGPWLSWAVNGVIGREPSRRQPFAPATGVEVKHRPTQSEAILQGNIPYHDLNPV</sequence>